<feature type="region of interest" description="Disordered" evidence="1">
    <location>
        <begin position="118"/>
        <end position="145"/>
    </location>
</feature>
<dbReference type="Pfam" id="PF20266">
    <property type="entry name" value="Mab-21_C"/>
    <property type="match status" value="1"/>
</dbReference>
<evidence type="ECO:0000256" key="1">
    <source>
        <dbReference type="SAM" id="MobiDB-lite"/>
    </source>
</evidence>
<dbReference type="InterPro" id="IPR024810">
    <property type="entry name" value="MAB21L/cGLR"/>
</dbReference>
<dbReference type="Proteomes" id="UP001186944">
    <property type="component" value="Unassembled WGS sequence"/>
</dbReference>
<dbReference type="Pfam" id="PF02338">
    <property type="entry name" value="OTU"/>
    <property type="match status" value="1"/>
</dbReference>
<reference evidence="3" key="1">
    <citation type="submission" date="2019-08" db="EMBL/GenBank/DDBJ databases">
        <title>The improved chromosome-level genome for the pearl oyster Pinctada fucata martensii using PacBio sequencing and Hi-C.</title>
        <authorList>
            <person name="Zheng Z."/>
        </authorList>
    </citation>
    <scope>NUCLEOTIDE SEQUENCE</scope>
    <source>
        <strain evidence="3">ZZ-2019</strain>
        <tissue evidence="3">Adductor muscle</tissue>
    </source>
</reference>
<dbReference type="InterPro" id="IPR038765">
    <property type="entry name" value="Papain-like_cys_pep_sf"/>
</dbReference>
<comment type="caution">
    <text evidence="3">The sequence shown here is derived from an EMBL/GenBank/DDBJ whole genome shotgun (WGS) entry which is preliminary data.</text>
</comment>
<evidence type="ECO:0000313" key="3">
    <source>
        <dbReference type="EMBL" id="KAK3102149.1"/>
    </source>
</evidence>
<feature type="region of interest" description="Disordered" evidence="1">
    <location>
        <begin position="1"/>
        <end position="23"/>
    </location>
</feature>
<accession>A0AA89C5Q8</accession>
<dbReference type="InterPro" id="IPR046906">
    <property type="entry name" value="Mab-21_HhH/H2TH-like"/>
</dbReference>
<protein>
    <recommendedName>
        <fullName evidence="2">OTU domain-containing protein</fullName>
    </recommendedName>
</protein>
<feature type="compositionally biased region" description="Basic and acidic residues" evidence="1">
    <location>
        <begin position="234"/>
        <end position="245"/>
    </location>
</feature>
<feature type="compositionally biased region" description="Low complexity" evidence="1">
    <location>
        <begin position="1"/>
        <end position="18"/>
    </location>
</feature>
<dbReference type="PANTHER" id="PTHR12419">
    <property type="entry name" value="OTU DOMAIN CONTAINING PROTEIN"/>
    <property type="match status" value="1"/>
</dbReference>
<dbReference type="SMART" id="SM01265">
    <property type="entry name" value="Mab-21"/>
    <property type="match status" value="1"/>
</dbReference>
<dbReference type="CDD" id="cd22758">
    <property type="entry name" value="OTU_232R-like"/>
    <property type="match status" value="1"/>
</dbReference>
<dbReference type="InterPro" id="IPR003323">
    <property type="entry name" value="OTU_dom"/>
</dbReference>
<gene>
    <name evidence="3" type="ORF">FSP39_009176</name>
</gene>
<dbReference type="SUPFAM" id="SSF54001">
    <property type="entry name" value="Cysteine proteinases"/>
    <property type="match status" value="1"/>
</dbReference>
<dbReference type="AlphaFoldDB" id="A0AA89C5Q8"/>
<dbReference type="GO" id="GO:0004843">
    <property type="term" value="F:cysteine-type deubiquitinase activity"/>
    <property type="evidence" value="ECO:0007669"/>
    <property type="project" value="TreeGrafter"/>
</dbReference>
<organism evidence="3 4">
    <name type="scientific">Pinctada imbricata</name>
    <name type="common">Atlantic pearl-oyster</name>
    <name type="synonym">Pinctada martensii</name>
    <dbReference type="NCBI Taxonomy" id="66713"/>
    <lineage>
        <taxon>Eukaryota</taxon>
        <taxon>Metazoa</taxon>
        <taxon>Spiralia</taxon>
        <taxon>Lophotrochozoa</taxon>
        <taxon>Mollusca</taxon>
        <taxon>Bivalvia</taxon>
        <taxon>Autobranchia</taxon>
        <taxon>Pteriomorphia</taxon>
        <taxon>Pterioida</taxon>
        <taxon>Pterioidea</taxon>
        <taxon>Pteriidae</taxon>
        <taxon>Pinctada</taxon>
    </lineage>
</organism>
<feature type="domain" description="OTU" evidence="2">
    <location>
        <begin position="302"/>
        <end position="440"/>
    </location>
</feature>
<keyword evidence="4" id="KW-1185">Reference proteome</keyword>
<evidence type="ECO:0000259" key="2">
    <source>
        <dbReference type="PROSITE" id="PS50802"/>
    </source>
</evidence>
<feature type="region of interest" description="Disordered" evidence="1">
    <location>
        <begin position="222"/>
        <end position="245"/>
    </location>
</feature>
<dbReference type="Gene3D" id="3.90.70.80">
    <property type="match status" value="1"/>
</dbReference>
<sequence>MSMSNFNSNSDHTSSSNNIRNVPLQSEDASAFELNSAEKRRERPYDVRNFLSSIWRSDVVKVETKTRDEVIKNDIYKNDTDYEIDREDLLGRIDIEQLMQRIHVQSDFSKSKKEQIETRASQHNPGSIGLAPSYKKIPKNKTTSSTKDVQNIIKYSNTQQNISHLESRQLLQNDIKTNIDGVNDNARSNLKDILKKNEQLKVTAESKSELEIDSDIPTRLECDSETPTNSANVGDKEEVKVSEEQRSEEELEFIEMMSTFDRVFPDENDSSTLHELVLKQGLETKTKLLYDAIEEFSTSNGFDMKDSPPNGNCMFHAVNDQLMINGDFRFDEMSLRSKAVGYLKRHPKNKEDIHLECFLINEETWDAYLSRMARSREWGDHLTLKALCEVLGRKIIVHNVQSSESFNTHEFLPEGSDEDGKEHLFLGHLGEFHYISLRPTSWKQTWEIKPLIGGSIKYNYAHFVDSEIIQANEKDKIYLKDKGVLYNDMVLRDPLGFDVISHSDLPLLSVLQSNLISLTDISLLEIPSALYCSDKNSHIEAAGSRSDGTEAFIVHKKLSAHNTEYYRRFDTELPLMIMVADDEPVTCDGNAKCQESQIYVETQNSHAGYCRLCKTSNGRQLYLRGWDVLPKADPNSMKAKRSISGYPCPKWPDCANEWLTRRTSTHWPNDSLKKDISDAGVLVVKKPHPSSSNPETEWMLLFSKAEKKLFDKGLAYRQNYVFFVFKIVVDYFTKALKMRLHTAHLKSIFFFTCEEIHPDLFAQLPGYCFLYLIQKLLNNLNEKYLPNYFIKENNMIDHIPDLDIMHLMDVLEVVRIYPVQCLTFVLEEFGHHRSWIIDIMSTGFGQISREAKNANIFDVVIPTMVRLAQHLARDEMFYNAYVKMMEVKSYLSLVPIRKNGKVLPIPSIDFLLRESFKSLDEFTKNRLAQEVEIHTGIIIFPTELPKKKVKDLTGGENIGGLGDDIVPFDAVGDEYLEARLLNRLGVQFHNKERNYSFALKYYLAAIDHSEKSSENILSELESGGTDDTQARRYQRLSENDSIAFLCFQNISKIYWSIEEEEIIKRRMPVLEKICRRSYGPEANVFMRKLRKRLGYSDEMLDP</sequence>
<dbReference type="PROSITE" id="PS50802">
    <property type="entry name" value="OTU"/>
    <property type="match status" value="1"/>
</dbReference>
<dbReference type="GO" id="GO:0016579">
    <property type="term" value="P:protein deubiquitination"/>
    <property type="evidence" value="ECO:0007669"/>
    <property type="project" value="TreeGrafter"/>
</dbReference>
<name>A0AA89C5Q8_PINIB</name>
<dbReference type="Gene3D" id="1.10.1410.40">
    <property type="match status" value="1"/>
</dbReference>
<dbReference type="EMBL" id="VSWD01000005">
    <property type="protein sequence ID" value="KAK3102149.1"/>
    <property type="molecule type" value="Genomic_DNA"/>
</dbReference>
<dbReference type="InterPro" id="IPR050704">
    <property type="entry name" value="Peptidase_C85-like"/>
</dbReference>
<proteinExistence type="predicted"/>
<dbReference type="PANTHER" id="PTHR12419:SF11">
    <property type="entry name" value="OTU DOMAIN-CONTAINING PROTEIN DDB_G0284757"/>
    <property type="match status" value="1"/>
</dbReference>
<evidence type="ECO:0000313" key="4">
    <source>
        <dbReference type="Proteomes" id="UP001186944"/>
    </source>
</evidence>